<protein>
    <recommendedName>
        <fullName evidence="5">Kelch motif-containing protein</fullName>
    </recommendedName>
</protein>
<evidence type="ECO:0000313" key="3">
    <source>
        <dbReference type="EMBL" id="MFD2099164.1"/>
    </source>
</evidence>
<organism evidence="3 4">
    <name type="scientific">Flagellimonas iocasae</name>
    <dbReference type="NCBI Taxonomy" id="2055905"/>
    <lineage>
        <taxon>Bacteria</taxon>
        <taxon>Pseudomonadati</taxon>
        <taxon>Bacteroidota</taxon>
        <taxon>Flavobacteriia</taxon>
        <taxon>Flavobacteriales</taxon>
        <taxon>Flavobacteriaceae</taxon>
        <taxon>Flagellimonas</taxon>
    </lineage>
</organism>
<evidence type="ECO:0000313" key="4">
    <source>
        <dbReference type="Proteomes" id="UP001597342"/>
    </source>
</evidence>
<dbReference type="RefSeq" id="WP_379829914.1">
    <property type="nucleotide sequence ID" value="NZ_JBHUHU010000001.1"/>
</dbReference>
<evidence type="ECO:0000256" key="2">
    <source>
        <dbReference type="SAM" id="SignalP"/>
    </source>
</evidence>
<dbReference type="Pfam" id="PF24681">
    <property type="entry name" value="Kelch_KLHDC2_KLHL20_DRC7"/>
    <property type="match status" value="1"/>
</dbReference>
<dbReference type="Gene3D" id="2.120.10.80">
    <property type="entry name" value="Kelch-type beta propeller"/>
    <property type="match status" value="1"/>
</dbReference>
<sequence length="535" mass="59229">MKCLSKIFVLGLLLASCSPDDGTTTTPIDSSPKDDPSVTPTLSELRDETMQILTNNGSPKVWKISSAVLKSGASSLDISTNFNVVDDEVIFSGDTSNGFIQWRKGHDIGITGLTTEETLLDYYRSPNSSSFSFTGDSSSNLTSTIFDFQIAEDNTITITLGNGSGTAKADNGSEKNSNGELTITLGEKEQSDFTVPPSNLAFTEAFVLESSSVQNHSAGMIGSYSDNSFYFLTREDALSFDNQENISNIYPERVVRFDLDNNSQLEYVNYDADDEDFVSKQLHIVNNQLISIGAQKISTYDFNLSEPTTVPFTEGLVSDEFGNPIAFTRFGMAVLDDAVYIVGGAFNTQGVDESEFVIEETKNIYKWDLETQTLTHFSTLPEPRFGARATIVNDKMYIFGGSSGFYDNSPTSTIYVIDMDSPSDVQTLNMSTAIGYSFVQKYQNLIYITGHTRTQDEEPPTYQETIFAVFNTENNSYEELPHNLTNPNGGYAVHQMTIFNGKMFVLFGDSDETLANENNHFKPVEEWIIYEADLE</sequence>
<evidence type="ECO:0008006" key="5">
    <source>
        <dbReference type="Google" id="ProtNLM"/>
    </source>
</evidence>
<feature type="chain" id="PRO_5045261620" description="Kelch motif-containing protein" evidence="2">
    <location>
        <begin position="22"/>
        <end position="535"/>
    </location>
</feature>
<accession>A0ABW4XW09</accession>
<dbReference type="SUPFAM" id="SSF117281">
    <property type="entry name" value="Kelch motif"/>
    <property type="match status" value="1"/>
</dbReference>
<dbReference type="InterPro" id="IPR015915">
    <property type="entry name" value="Kelch-typ_b-propeller"/>
</dbReference>
<dbReference type="PROSITE" id="PS51257">
    <property type="entry name" value="PROKAR_LIPOPROTEIN"/>
    <property type="match status" value="1"/>
</dbReference>
<comment type="caution">
    <text evidence="3">The sequence shown here is derived from an EMBL/GenBank/DDBJ whole genome shotgun (WGS) entry which is preliminary data.</text>
</comment>
<keyword evidence="4" id="KW-1185">Reference proteome</keyword>
<dbReference type="PANTHER" id="PTHR23244">
    <property type="entry name" value="KELCH REPEAT DOMAIN"/>
    <property type="match status" value="1"/>
</dbReference>
<dbReference type="EMBL" id="JBHUHU010000001">
    <property type="protein sequence ID" value="MFD2099164.1"/>
    <property type="molecule type" value="Genomic_DNA"/>
</dbReference>
<keyword evidence="2" id="KW-0732">Signal</keyword>
<proteinExistence type="predicted"/>
<evidence type="ECO:0000256" key="1">
    <source>
        <dbReference type="SAM" id="MobiDB-lite"/>
    </source>
</evidence>
<dbReference type="PANTHER" id="PTHR23244:SF456">
    <property type="entry name" value="MULTIPLE EPIDERMAL GROWTH FACTOR-LIKE DOMAINS PROTEIN 8"/>
    <property type="match status" value="1"/>
</dbReference>
<name>A0ABW4XW09_9FLAO</name>
<feature type="signal peptide" evidence="2">
    <location>
        <begin position="1"/>
        <end position="21"/>
    </location>
</feature>
<reference evidence="4" key="1">
    <citation type="journal article" date="2019" name="Int. J. Syst. Evol. Microbiol.">
        <title>The Global Catalogue of Microorganisms (GCM) 10K type strain sequencing project: providing services to taxonomists for standard genome sequencing and annotation.</title>
        <authorList>
            <consortium name="The Broad Institute Genomics Platform"/>
            <consortium name="The Broad Institute Genome Sequencing Center for Infectious Disease"/>
            <person name="Wu L."/>
            <person name="Ma J."/>
        </authorList>
    </citation>
    <scope>NUCLEOTIDE SEQUENCE [LARGE SCALE GENOMIC DNA]</scope>
    <source>
        <strain evidence="4">JCM 3389</strain>
    </source>
</reference>
<gene>
    <name evidence="3" type="ORF">ACFSJE_05220</name>
</gene>
<dbReference type="Proteomes" id="UP001597342">
    <property type="component" value="Unassembled WGS sequence"/>
</dbReference>
<feature type="region of interest" description="Disordered" evidence="1">
    <location>
        <begin position="21"/>
        <end position="41"/>
    </location>
</feature>